<dbReference type="AlphaFoldDB" id="C1MUU0"/>
<dbReference type="Pfam" id="PF00400">
    <property type="entry name" value="WD40"/>
    <property type="match status" value="3"/>
</dbReference>
<gene>
    <name evidence="7" type="ORF">MICPUCDRAFT_58931</name>
</gene>
<protein>
    <submittedName>
        <fullName evidence="7">Predicted protein</fullName>
    </submittedName>
</protein>
<dbReference type="SMART" id="SM00054">
    <property type="entry name" value="EFh"/>
    <property type="match status" value="2"/>
</dbReference>
<sequence length="965" mass="105695">MEDQINLAELHQMKLKFDAADEDGSDGIEMDEFIEHFGDIVGKSLSDLQLKQLFMKIDADSNGSVDWDEFTNFMFLKRQTTAGDDGPAIWTYGEREAADVNAGEPHANHKDVIVAIAYVGVIDRYVTGSRDGTFRLFHASDFQHAGTFRVSGETNAWVTDVSVVPSEKRTFIAVAASDRTVSFYAVLLQNKLTLAGRYALNDASMGAPTCATAVPLATPDAAATPGASADLGAGNASAASVTSTTHPHGPHRFMWGDSGGTVRALMCDYVVKHERDGTYGHTRSVAKTDWMVVHEKHTDACVKLMHVPELECVVSASNDGTIVVVDVSTVRLNSFRVKMTLEAHPKGVLDFDYCPAHNVFASCGIGRDVMLWHGSTGSRLGILKGHVSTVCKVCVDVNLQQVVSVSADKTIKVWDLRNNRCVQTMEDACKKTYRPEDRIAVVTHDPRHRRLITGTTRLRGWCQTMRTREDQGHNHAVVGCLYNDAFDVAVSADESGEICVWNVSTGARDGKFNNAHAPGARITAMTFDTQERRLLTGANDGGVRMHNHDNGQLLKEMFHDEGKGEVTAVLHAQDEIRDAKIILAAGWNHLVIAWNDTEDSELREYWVMRGHEEDILCAAYCANTVWVATGDYGGKIMLWNLYSGARLATWTIECEDDHDAPCEKLLFLQTRRDVKEGPVLISGGADGNVRAWLAMRKGRRGQRPIAIVNAAASGEAVAAMKTDPTDTKLFVGDSAGHVRVFDIENVLRDGNVEDVGAAFVELGAWRPHKRAIASVEYMPARDLLVLSSVDAECTLWTLEGAQIGVFGQATPWRATSVTRTTWKSVAHKRRVGGGDTSGRPWRLDEMADSGPGAAASKKAKHAEMLKALLRSKSDVVAPARCAKKDAEAPGVSPPALAAATYLKERKERMNRPARWADFETCMVHGKLRVHELRETPETFTSPPKRGTSQSRSSVAREDRGRMSVS</sequence>
<feature type="compositionally biased region" description="Polar residues" evidence="5">
    <location>
        <begin position="937"/>
        <end position="953"/>
    </location>
</feature>
<keyword evidence="3" id="KW-0106">Calcium</keyword>
<evidence type="ECO:0000256" key="2">
    <source>
        <dbReference type="ARBA" id="ARBA00022737"/>
    </source>
</evidence>
<dbReference type="RefSeq" id="XP_003059557.1">
    <property type="nucleotide sequence ID" value="XM_003059511.1"/>
</dbReference>
<dbReference type="SUPFAM" id="SSF50998">
    <property type="entry name" value="Quinoprotein alcohol dehydrogenase-like"/>
    <property type="match status" value="1"/>
</dbReference>
<dbReference type="InterPro" id="IPR011047">
    <property type="entry name" value="Quinoprotein_ADH-like_sf"/>
</dbReference>
<feature type="region of interest" description="Disordered" evidence="5">
    <location>
        <begin position="929"/>
        <end position="965"/>
    </location>
</feature>
<dbReference type="PROSITE" id="PS50082">
    <property type="entry name" value="WD_REPEATS_2"/>
    <property type="match status" value="2"/>
</dbReference>
<name>C1MUU0_MICPC</name>
<dbReference type="InterPro" id="IPR011992">
    <property type="entry name" value="EF-hand-dom_pair"/>
</dbReference>
<feature type="compositionally biased region" description="Basic and acidic residues" evidence="5">
    <location>
        <begin position="954"/>
        <end position="965"/>
    </location>
</feature>
<reference evidence="7 8" key="1">
    <citation type="journal article" date="2009" name="Science">
        <title>Green evolution and dynamic adaptations revealed by genomes of the marine picoeukaryotes Micromonas.</title>
        <authorList>
            <person name="Worden A.Z."/>
            <person name="Lee J.H."/>
            <person name="Mock T."/>
            <person name="Rouze P."/>
            <person name="Simmons M.P."/>
            <person name="Aerts A.L."/>
            <person name="Allen A.E."/>
            <person name="Cuvelier M.L."/>
            <person name="Derelle E."/>
            <person name="Everett M.V."/>
            <person name="Foulon E."/>
            <person name="Grimwood J."/>
            <person name="Gundlach H."/>
            <person name="Henrissat B."/>
            <person name="Napoli C."/>
            <person name="McDonald S.M."/>
            <person name="Parker M.S."/>
            <person name="Rombauts S."/>
            <person name="Salamov A."/>
            <person name="Von Dassow P."/>
            <person name="Badger J.H."/>
            <person name="Coutinho P.M."/>
            <person name="Demir E."/>
            <person name="Dubchak I."/>
            <person name="Gentemann C."/>
            <person name="Eikrem W."/>
            <person name="Gready J.E."/>
            <person name="John U."/>
            <person name="Lanier W."/>
            <person name="Lindquist E.A."/>
            <person name="Lucas S."/>
            <person name="Mayer K.F."/>
            <person name="Moreau H."/>
            <person name="Not F."/>
            <person name="Otillar R."/>
            <person name="Panaud O."/>
            <person name="Pangilinan J."/>
            <person name="Paulsen I."/>
            <person name="Piegu B."/>
            <person name="Poliakov A."/>
            <person name="Robbens S."/>
            <person name="Schmutz J."/>
            <person name="Toulza E."/>
            <person name="Wyss T."/>
            <person name="Zelensky A."/>
            <person name="Zhou K."/>
            <person name="Armbrust E.V."/>
            <person name="Bhattacharya D."/>
            <person name="Goodenough U.W."/>
            <person name="Van de Peer Y."/>
            <person name="Grigoriev I.V."/>
        </authorList>
    </citation>
    <scope>NUCLEOTIDE SEQUENCE [LARGE SCALE GENOMIC DNA]</scope>
    <source>
        <strain evidence="7 8">CCMP1545</strain>
    </source>
</reference>
<feature type="repeat" description="WD" evidence="4">
    <location>
        <begin position="383"/>
        <end position="424"/>
    </location>
</feature>
<evidence type="ECO:0000313" key="7">
    <source>
        <dbReference type="EMBL" id="EEH56689.1"/>
    </source>
</evidence>
<evidence type="ECO:0000313" key="8">
    <source>
        <dbReference type="Proteomes" id="UP000001876"/>
    </source>
</evidence>
<organism evidence="8">
    <name type="scientific">Micromonas pusilla (strain CCMP1545)</name>
    <name type="common">Picoplanktonic green alga</name>
    <dbReference type="NCBI Taxonomy" id="564608"/>
    <lineage>
        <taxon>Eukaryota</taxon>
        <taxon>Viridiplantae</taxon>
        <taxon>Chlorophyta</taxon>
        <taxon>Mamiellophyceae</taxon>
        <taxon>Mamiellales</taxon>
        <taxon>Mamiellaceae</taxon>
        <taxon>Micromonas</taxon>
    </lineage>
</organism>
<dbReference type="PROSITE" id="PS00678">
    <property type="entry name" value="WD_REPEATS_1"/>
    <property type="match status" value="1"/>
</dbReference>
<keyword evidence="8" id="KW-1185">Reference proteome</keyword>
<feature type="repeat" description="WD" evidence="4">
    <location>
        <begin position="608"/>
        <end position="649"/>
    </location>
</feature>
<dbReference type="PANTHER" id="PTHR44324:SF4">
    <property type="entry name" value="WD40 REPEAT DOMAIN 95"/>
    <property type="match status" value="1"/>
</dbReference>
<dbReference type="Proteomes" id="UP000001876">
    <property type="component" value="Unassembled WGS sequence"/>
</dbReference>
<evidence type="ECO:0000259" key="6">
    <source>
        <dbReference type="PROSITE" id="PS50222"/>
    </source>
</evidence>
<dbReference type="InterPro" id="IPR002048">
    <property type="entry name" value="EF_hand_dom"/>
</dbReference>
<dbReference type="PROSITE" id="PS50294">
    <property type="entry name" value="WD_REPEATS_REGION"/>
    <property type="match status" value="1"/>
</dbReference>
<dbReference type="PROSITE" id="PS00018">
    <property type="entry name" value="EF_HAND_1"/>
    <property type="match status" value="1"/>
</dbReference>
<dbReference type="SUPFAM" id="SSF47473">
    <property type="entry name" value="EF-hand"/>
    <property type="match status" value="1"/>
</dbReference>
<evidence type="ECO:0000256" key="5">
    <source>
        <dbReference type="SAM" id="MobiDB-lite"/>
    </source>
</evidence>
<dbReference type="GO" id="GO:0005509">
    <property type="term" value="F:calcium ion binding"/>
    <property type="evidence" value="ECO:0007669"/>
    <property type="project" value="InterPro"/>
</dbReference>
<evidence type="ECO:0000256" key="4">
    <source>
        <dbReference type="PROSITE-ProRule" id="PRU00221"/>
    </source>
</evidence>
<accession>C1MUU0</accession>
<evidence type="ECO:0000256" key="3">
    <source>
        <dbReference type="ARBA" id="ARBA00022837"/>
    </source>
</evidence>
<feature type="domain" description="EF-hand" evidence="6">
    <location>
        <begin position="8"/>
        <end position="43"/>
    </location>
</feature>
<dbReference type="OMA" id="GPQRIFF"/>
<dbReference type="Pfam" id="PF13499">
    <property type="entry name" value="EF-hand_7"/>
    <property type="match status" value="1"/>
</dbReference>
<dbReference type="InterPro" id="IPR018247">
    <property type="entry name" value="EF_Hand_1_Ca_BS"/>
</dbReference>
<dbReference type="STRING" id="564608.C1MUU0"/>
<dbReference type="PROSITE" id="PS50222">
    <property type="entry name" value="EF_HAND_2"/>
    <property type="match status" value="2"/>
</dbReference>
<dbReference type="Gene3D" id="2.130.10.10">
    <property type="entry name" value="YVTN repeat-like/Quinoprotein amine dehydrogenase"/>
    <property type="match status" value="4"/>
</dbReference>
<dbReference type="KEGG" id="mpp:MICPUCDRAFT_58931"/>
<dbReference type="Gene3D" id="1.10.238.10">
    <property type="entry name" value="EF-hand"/>
    <property type="match status" value="1"/>
</dbReference>
<proteinExistence type="predicted"/>
<dbReference type="SUPFAM" id="SSF50978">
    <property type="entry name" value="WD40 repeat-like"/>
    <property type="match status" value="2"/>
</dbReference>
<feature type="domain" description="EF-hand" evidence="6">
    <location>
        <begin position="45"/>
        <end position="80"/>
    </location>
</feature>
<dbReference type="InterPro" id="IPR036322">
    <property type="entry name" value="WD40_repeat_dom_sf"/>
</dbReference>
<dbReference type="InterPro" id="IPR015943">
    <property type="entry name" value="WD40/YVTN_repeat-like_dom_sf"/>
</dbReference>
<dbReference type="SMART" id="SM00320">
    <property type="entry name" value="WD40"/>
    <property type="match status" value="11"/>
</dbReference>
<keyword evidence="2" id="KW-0677">Repeat</keyword>
<keyword evidence="1 4" id="KW-0853">WD repeat</keyword>
<evidence type="ECO:0000256" key="1">
    <source>
        <dbReference type="ARBA" id="ARBA00022574"/>
    </source>
</evidence>
<dbReference type="OrthoDB" id="515012at2759"/>
<dbReference type="InterPro" id="IPR051242">
    <property type="entry name" value="WD-EF-hand_domain"/>
</dbReference>
<dbReference type="eggNOG" id="KOG0266">
    <property type="taxonomic scope" value="Eukaryota"/>
</dbReference>
<dbReference type="EMBL" id="GG663740">
    <property type="protein sequence ID" value="EEH56689.1"/>
    <property type="molecule type" value="Genomic_DNA"/>
</dbReference>
<dbReference type="PANTHER" id="PTHR44324">
    <property type="entry name" value="WD40 REPEAT DOMAIN 95"/>
    <property type="match status" value="1"/>
</dbReference>
<dbReference type="GeneID" id="9684692"/>
<dbReference type="InterPro" id="IPR001680">
    <property type="entry name" value="WD40_rpt"/>
</dbReference>
<dbReference type="CDD" id="cd00051">
    <property type="entry name" value="EFh"/>
    <property type="match status" value="1"/>
</dbReference>
<dbReference type="InterPro" id="IPR019775">
    <property type="entry name" value="WD40_repeat_CS"/>
</dbReference>